<accession>A0A4R4WDQ7</accession>
<evidence type="ECO:0000313" key="2">
    <source>
        <dbReference type="Proteomes" id="UP000294543"/>
    </source>
</evidence>
<dbReference type="Proteomes" id="UP000294543">
    <property type="component" value="Unassembled WGS sequence"/>
</dbReference>
<organism evidence="1 2">
    <name type="scientific">Nonomuraea diastatica</name>
    <dbReference type="NCBI Taxonomy" id="1848329"/>
    <lineage>
        <taxon>Bacteria</taxon>
        <taxon>Bacillati</taxon>
        <taxon>Actinomycetota</taxon>
        <taxon>Actinomycetes</taxon>
        <taxon>Streptosporangiales</taxon>
        <taxon>Streptosporangiaceae</taxon>
        <taxon>Nonomuraea</taxon>
    </lineage>
</organism>
<evidence type="ECO:0000313" key="1">
    <source>
        <dbReference type="EMBL" id="TDD14363.1"/>
    </source>
</evidence>
<reference evidence="1 2" key="1">
    <citation type="submission" date="2019-03" db="EMBL/GenBank/DDBJ databases">
        <title>Draft genome sequences of novel Actinobacteria.</title>
        <authorList>
            <person name="Sahin N."/>
            <person name="Ay H."/>
            <person name="Saygin H."/>
        </authorList>
    </citation>
    <scope>NUCLEOTIDE SEQUENCE [LARGE SCALE GENOMIC DNA]</scope>
    <source>
        <strain evidence="1 2">KC712</strain>
    </source>
</reference>
<sequence length="78" mass="8083">MTGGPAVFSSTRRASAHALERLVKGRAVSQHSIDLQNVTGDSACDRSLLGCFLADPLELPHEVLDGVAAQVGSTILPA</sequence>
<name>A0A4R4WDQ7_9ACTN</name>
<keyword evidence="2" id="KW-1185">Reference proteome</keyword>
<protein>
    <submittedName>
        <fullName evidence="1">Uncharacterized protein</fullName>
    </submittedName>
</protein>
<gene>
    <name evidence="1" type="ORF">E1294_37780</name>
</gene>
<dbReference type="EMBL" id="SMKP01000149">
    <property type="protein sequence ID" value="TDD14363.1"/>
    <property type="molecule type" value="Genomic_DNA"/>
</dbReference>
<dbReference type="AlphaFoldDB" id="A0A4R4WDQ7"/>
<dbReference type="RefSeq" id="WP_132515776.1">
    <property type="nucleotide sequence ID" value="NZ_SMKP01000149.1"/>
</dbReference>
<proteinExistence type="predicted"/>
<comment type="caution">
    <text evidence="1">The sequence shown here is derived from an EMBL/GenBank/DDBJ whole genome shotgun (WGS) entry which is preliminary data.</text>
</comment>